<dbReference type="InterPro" id="IPR023198">
    <property type="entry name" value="PGP-like_dom2"/>
</dbReference>
<dbReference type="Gene3D" id="3.40.50.1000">
    <property type="entry name" value="HAD superfamily/HAD-like"/>
    <property type="match status" value="1"/>
</dbReference>
<dbReference type="Pfam" id="PF13419">
    <property type="entry name" value="HAD_2"/>
    <property type="match status" value="1"/>
</dbReference>
<gene>
    <name evidence="1" type="ORF">KIM372_09230</name>
</gene>
<dbReference type="InterPro" id="IPR023214">
    <property type="entry name" value="HAD_sf"/>
</dbReference>
<proteinExistence type="predicted"/>
<dbReference type="SFLD" id="SFLDS00003">
    <property type="entry name" value="Haloacid_Dehalogenase"/>
    <property type="match status" value="1"/>
</dbReference>
<dbReference type="GO" id="GO:0016787">
    <property type="term" value="F:hydrolase activity"/>
    <property type="evidence" value="ECO:0007669"/>
    <property type="project" value="UniProtKB-KW"/>
</dbReference>
<sequence>MKSTKQRVVLLDLDGTLTASDPGIIASVRKIFEELNLPMPSEAALRRFIGPSIAQSLRVNHVDESLIPRGIEIYRHYYNDVDACEDPQRPGHMVPGRLCCTVFDGIPQQLKQLKSLGYRLSIASCKPEYQAVPVCEHFGIASLVDDIFGASADGSRLEKDQVIRYGFEQLGFDAQQGDQALMVGDRWTDADGAKALGLDCLGCGWGYAEGGELTEHGCYRVITEVDQLAEAVDSYFKN</sequence>
<evidence type="ECO:0000313" key="2">
    <source>
        <dbReference type="Proteomes" id="UP001321766"/>
    </source>
</evidence>
<keyword evidence="2" id="KW-1185">Reference proteome</keyword>
<dbReference type="Proteomes" id="UP001321766">
    <property type="component" value="Chromosome"/>
</dbReference>
<dbReference type="PANTHER" id="PTHR43434">
    <property type="entry name" value="PHOSPHOGLYCOLATE PHOSPHATASE"/>
    <property type="match status" value="1"/>
</dbReference>
<protein>
    <submittedName>
        <fullName evidence="1">Hydrolase</fullName>
    </submittedName>
</protein>
<accession>A0ABN6SDY9</accession>
<organism evidence="1 2">
    <name type="scientific">Bombiscardovia nodaiensis</name>
    <dbReference type="NCBI Taxonomy" id="2932181"/>
    <lineage>
        <taxon>Bacteria</taxon>
        <taxon>Bacillati</taxon>
        <taxon>Actinomycetota</taxon>
        <taxon>Actinomycetes</taxon>
        <taxon>Bifidobacteriales</taxon>
        <taxon>Bifidobacteriaceae</taxon>
        <taxon>Bombiscardovia</taxon>
    </lineage>
</organism>
<dbReference type="InterPro" id="IPR050155">
    <property type="entry name" value="HAD-like_hydrolase_sf"/>
</dbReference>
<reference evidence="1 2" key="1">
    <citation type="journal article" date="2023" name="Microbiol. Spectr.">
        <title>Symbiosis of Carpenter Bees with Uncharacterized Lactic Acid Bacteria Showing NAD Auxotrophy.</title>
        <authorList>
            <person name="Kawasaki S."/>
            <person name="Ozawa K."/>
            <person name="Mori T."/>
            <person name="Yamamoto A."/>
            <person name="Ito M."/>
            <person name="Ohkuma M."/>
            <person name="Sakamoto M."/>
            <person name="Matsutani M."/>
        </authorList>
    </citation>
    <scope>NUCLEOTIDE SEQUENCE [LARGE SCALE GENOMIC DNA]</scope>
    <source>
        <strain evidence="1 2">Kim37-2</strain>
    </source>
</reference>
<dbReference type="SUPFAM" id="SSF56784">
    <property type="entry name" value="HAD-like"/>
    <property type="match status" value="1"/>
</dbReference>
<dbReference type="EMBL" id="AP026798">
    <property type="protein sequence ID" value="BDR53016.1"/>
    <property type="molecule type" value="Genomic_DNA"/>
</dbReference>
<evidence type="ECO:0000313" key="1">
    <source>
        <dbReference type="EMBL" id="BDR53016.1"/>
    </source>
</evidence>
<keyword evidence="1" id="KW-0378">Hydrolase</keyword>
<name>A0ABN6SDY9_9BIFI</name>
<dbReference type="InterPro" id="IPR036412">
    <property type="entry name" value="HAD-like_sf"/>
</dbReference>
<dbReference type="InterPro" id="IPR041492">
    <property type="entry name" value="HAD_2"/>
</dbReference>
<dbReference type="Gene3D" id="1.10.150.240">
    <property type="entry name" value="Putative phosphatase, domain 2"/>
    <property type="match status" value="1"/>
</dbReference>
<dbReference type="PANTHER" id="PTHR43434:SF20">
    <property type="entry name" value="5'-NUCLEOTIDASE"/>
    <property type="match status" value="1"/>
</dbReference>
<dbReference type="SFLD" id="SFLDG01129">
    <property type="entry name" value="C1.5:_HAD__Beta-PGM__Phosphata"/>
    <property type="match status" value="1"/>
</dbReference>